<reference evidence="1 3" key="1">
    <citation type="submission" date="2020-01" db="EMBL/GenBank/DDBJ databases">
        <authorList>
            <consortium name="DOE Joint Genome Institute"/>
            <person name="Haridas S."/>
            <person name="Albert R."/>
            <person name="Binder M."/>
            <person name="Bloem J."/>
            <person name="Labutti K."/>
            <person name="Salamov A."/>
            <person name="Andreopoulos B."/>
            <person name="Baker S.E."/>
            <person name="Barry K."/>
            <person name="Bills G."/>
            <person name="Bluhm B.H."/>
            <person name="Cannon C."/>
            <person name="Castanera R."/>
            <person name="Culley D.E."/>
            <person name="Daum C."/>
            <person name="Ezra D."/>
            <person name="Gonzalez J.B."/>
            <person name="Henrissat B."/>
            <person name="Kuo A."/>
            <person name="Liang C."/>
            <person name="Lipzen A."/>
            <person name="Lutzoni F."/>
            <person name="Magnuson J."/>
            <person name="Mondo S."/>
            <person name="Nolan M."/>
            <person name="Ohm R."/>
            <person name="Pangilinan J."/>
            <person name="Park H.-J."/>
            <person name="Ramirez L."/>
            <person name="Alfaro M."/>
            <person name="Sun H."/>
            <person name="Tritt A."/>
            <person name="Yoshinaga Y."/>
            <person name="Zwiers L.-H."/>
            <person name="Turgeon B.G."/>
            <person name="Goodwin S.B."/>
            <person name="Spatafora J.W."/>
            <person name="Crous P.W."/>
            <person name="Grigoriev I.V."/>
        </authorList>
    </citation>
    <scope>NUCLEOTIDE SEQUENCE</scope>
    <source>
        <strain evidence="1 3">CBS 781.70</strain>
    </source>
</reference>
<dbReference type="Gene3D" id="3.40.50.300">
    <property type="entry name" value="P-loop containing nucleotide triphosphate hydrolases"/>
    <property type="match status" value="1"/>
</dbReference>
<keyword evidence="2" id="KW-1185">Reference proteome</keyword>
<dbReference type="OrthoDB" id="347435at2759"/>
<keyword evidence="1 3" id="KW-0378">Hydrolase</keyword>
<dbReference type="SUPFAM" id="SSF52540">
    <property type="entry name" value="P-loop containing nucleoside triphosphate hydrolases"/>
    <property type="match status" value="1"/>
</dbReference>
<feature type="non-terminal residue" evidence="1">
    <location>
        <position position="1"/>
    </location>
</feature>
<dbReference type="AlphaFoldDB" id="A0A6G1G9G1"/>
<evidence type="ECO:0000313" key="3">
    <source>
        <dbReference type="RefSeq" id="XP_033536348.1"/>
    </source>
</evidence>
<evidence type="ECO:0000313" key="2">
    <source>
        <dbReference type="Proteomes" id="UP000504638"/>
    </source>
</evidence>
<sequence length="273" mass="30548">PLLIALTGLQGSGKSTIATHLTHALRTTHSLHAITVSLDDFYLPHSALVTLREQNTLYSVRGQPGTHDAKLAERFFAEVRTGKGVRVPEFDKSAFGGEGDRVPEGEWSVVEGRVDAVVFEGWCVGFRALAEGEVEARWRTAREARGHDHGHDHGGSAADGMRPVNTLADHSLEDLLQVNRCLERYTETFMGPRRLDVLVHLDTERLENVYTWRVEQEEKLREAKGRGMAEGEVVEFVRRYMPAYELYLDGLRKGFFEGVGRGKVQVRVLLGVD</sequence>
<dbReference type="EMBL" id="ML975152">
    <property type="protein sequence ID" value="KAF1814717.1"/>
    <property type="molecule type" value="Genomic_DNA"/>
</dbReference>
<protein>
    <submittedName>
        <fullName evidence="1 3">P-loop containing nucleoside triphosphate hydrolase protein</fullName>
    </submittedName>
</protein>
<feature type="non-terminal residue" evidence="1">
    <location>
        <position position="273"/>
    </location>
</feature>
<gene>
    <name evidence="1 3" type="ORF">P152DRAFT_366285</name>
</gene>
<dbReference type="RefSeq" id="XP_033536348.1">
    <property type="nucleotide sequence ID" value="XM_033675426.1"/>
</dbReference>
<dbReference type="InterPro" id="IPR027417">
    <property type="entry name" value="P-loop_NTPase"/>
</dbReference>
<evidence type="ECO:0000313" key="1">
    <source>
        <dbReference type="EMBL" id="KAF1814717.1"/>
    </source>
</evidence>
<proteinExistence type="predicted"/>
<dbReference type="Proteomes" id="UP000504638">
    <property type="component" value="Unplaced"/>
</dbReference>
<dbReference type="GO" id="GO:0016787">
    <property type="term" value="F:hydrolase activity"/>
    <property type="evidence" value="ECO:0007669"/>
    <property type="project" value="UniProtKB-KW"/>
</dbReference>
<dbReference type="GeneID" id="54415996"/>
<organism evidence="1">
    <name type="scientific">Eremomyces bilateralis CBS 781.70</name>
    <dbReference type="NCBI Taxonomy" id="1392243"/>
    <lineage>
        <taxon>Eukaryota</taxon>
        <taxon>Fungi</taxon>
        <taxon>Dikarya</taxon>
        <taxon>Ascomycota</taxon>
        <taxon>Pezizomycotina</taxon>
        <taxon>Dothideomycetes</taxon>
        <taxon>Dothideomycetes incertae sedis</taxon>
        <taxon>Eremomycetales</taxon>
        <taxon>Eremomycetaceae</taxon>
        <taxon>Eremomyces</taxon>
    </lineage>
</organism>
<reference evidence="3" key="3">
    <citation type="submission" date="2025-04" db="UniProtKB">
        <authorList>
            <consortium name="RefSeq"/>
        </authorList>
    </citation>
    <scope>IDENTIFICATION</scope>
    <source>
        <strain evidence="3">CBS 781.70</strain>
    </source>
</reference>
<reference evidence="3" key="2">
    <citation type="submission" date="2020-04" db="EMBL/GenBank/DDBJ databases">
        <authorList>
            <consortium name="NCBI Genome Project"/>
        </authorList>
    </citation>
    <scope>NUCLEOTIDE SEQUENCE</scope>
    <source>
        <strain evidence="3">CBS 781.70</strain>
    </source>
</reference>
<accession>A0A6G1G9G1</accession>
<name>A0A6G1G9G1_9PEZI</name>